<feature type="transmembrane region" description="Helical" evidence="1">
    <location>
        <begin position="47"/>
        <end position="64"/>
    </location>
</feature>
<evidence type="ECO:0000256" key="1">
    <source>
        <dbReference type="SAM" id="Phobius"/>
    </source>
</evidence>
<reference evidence="2 3" key="1">
    <citation type="submission" date="2022-09" db="EMBL/GenBank/DDBJ databases">
        <authorList>
            <person name="Palmer J.M."/>
        </authorList>
    </citation>
    <scope>NUCLEOTIDE SEQUENCE [LARGE SCALE GENOMIC DNA]</scope>
    <source>
        <strain evidence="2 3">DSM 7382</strain>
    </source>
</reference>
<evidence type="ECO:0000313" key="2">
    <source>
        <dbReference type="EMBL" id="KAK7676377.1"/>
    </source>
</evidence>
<protein>
    <submittedName>
        <fullName evidence="2">Uncharacterized protein</fullName>
    </submittedName>
</protein>
<keyword evidence="1" id="KW-0812">Transmembrane</keyword>
<keyword evidence="3" id="KW-1185">Reference proteome</keyword>
<keyword evidence="1" id="KW-0472">Membrane</keyword>
<comment type="caution">
    <text evidence="2">The sequence shown here is derived from an EMBL/GenBank/DDBJ whole genome shotgun (WGS) entry which is preliminary data.</text>
</comment>
<dbReference type="Proteomes" id="UP001385951">
    <property type="component" value="Unassembled WGS sequence"/>
</dbReference>
<organism evidence="2 3">
    <name type="scientific">Cerrena zonata</name>
    <dbReference type="NCBI Taxonomy" id="2478898"/>
    <lineage>
        <taxon>Eukaryota</taxon>
        <taxon>Fungi</taxon>
        <taxon>Dikarya</taxon>
        <taxon>Basidiomycota</taxon>
        <taxon>Agaricomycotina</taxon>
        <taxon>Agaricomycetes</taxon>
        <taxon>Polyporales</taxon>
        <taxon>Cerrenaceae</taxon>
        <taxon>Cerrena</taxon>
    </lineage>
</organism>
<evidence type="ECO:0000313" key="3">
    <source>
        <dbReference type="Proteomes" id="UP001385951"/>
    </source>
</evidence>
<name>A0AAW0FGK4_9APHY</name>
<dbReference type="AlphaFoldDB" id="A0AAW0FGK4"/>
<gene>
    <name evidence="2" type="ORF">QCA50_020640</name>
</gene>
<sequence length="105" mass="11994">MCYLSISFLSPGFFQLRPGILVLSVNDVRMFRYVYAHGVYANIDPSLFLLPLIPAFLILIRVLLLRLSFRLRKHVVASFHLSILPRHTFPLFSLIPIASIPPDSL</sequence>
<keyword evidence="1" id="KW-1133">Transmembrane helix</keyword>
<dbReference type="EMBL" id="JASBNA010000119">
    <property type="protein sequence ID" value="KAK7676377.1"/>
    <property type="molecule type" value="Genomic_DNA"/>
</dbReference>
<proteinExistence type="predicted"/>
<accession>A0AAW0FGK4</accession>